<reference evidence="2 3" key="1">
    <citation type="submission" date="2020-05" db="EMBL/GenBank/DDBJ databases">
        <authorList>
            <person name="Ruan W."/>
            <person name="Jeon C.O."/>
            <person name="Chun B.H."/>
        </authorList>
    </citation>
    <scope>NUCLEOTIDE SEQUENCE [LARGE SCALE GENOMIC DNA]</scope>
    <source>
        <strain evidence="2 3">TBZ9</strain>
    </source>
</reference>
<name>A0A7Y3XA50_9GAMM</name>
<protein>
    <recommendedName>
        <fullName evidence="4">ABC transporter domain-containing protein</fullName>
    </recommendedName>
</protein>
<evidence type="ECO:0008006" key="4">
    <source>
        <dbReference type="Google" id="ProtNLM"/>
    </source>
</evidence>
<dbReference type="SUPFAM" id="SSF52540">
    <property type="entry name" value="P-loop containing nucleoside triphosphate hydrolases"/>
    <property type="match status" value="1"/>
</dbReference>
<feature type="region of interest" description="Disordered" evidence="1">
    <location>
        <begin position="50"/>
        <end position="75"/>
    </location>
</feature>
<organism evidence="2 3">
    <name type="scientific">Vreelandella azerica</name>
    <dbReference type="NCBI Taxonomy" id="2732867"/>
    <lineage>
        <taxon>Bacteria</taxon>
        <taxon>Pseudomonadati</taxon>
        <taxon>Pseudomonadota</taxon>
        <taxon>Gammaproteobacteria</taxon>
        <taxon>Oceanospirillales</taxon>
        <taxon>Halomonadaceae</taxon>
        <taxon>Vreelandella</taxon>
    </lineage>
</organism>
<sequence length="75" mass="8466">MALARLYLRDPDLVLLDEPFAGVDSATAQRLAARLDTWLQQRSVVYLVHQRRHSPSQQSESNLPGVSQQRALAPR</sequence>
<evidence type="ECO:0000313" key="3">
    <source>
        <dbReference type="Proteomes" id="UP000588806"/>
    </source>
</evidence>
<dbReference type="EMBL" id="JABFHI010000005">
    <property type="protein sequence ID" value="NOG32382.1"/>
    <property type="molecule type" value="Genomic_DNA"/>
</dbReference>
<dbReference type="InterPro" id="IPR027417">
    <property type="entry name" value="P-loop_NTPase"/>
</dbReference>
<dbReference type="Proteomes" id="UP000588806">
    <property type="component" value="Unassembled WGS sequence"/>
</dbReference>
<evidence type="ECO:0000313" key="2">
    <source>
        <dbReference type="EMBL" id="NOG32382.1"/>
    </source>
</evidence>
<proteinExistence type="predicted"/>
<accession>A0A7Y3XA50</accession>
<dbReference type="AlphaFoldDB" id="A0A7Y3XA50"/>
<evidence type="ECO:0000256" key="1">
    <source>
        <dbReference type="SAM" id="MobiDB-lite"/>
    </source>
</evidence>
<reference evidence="2 3" key="2">
    <citation type="submission" date="2020-06" db="EMBL/GenBank/DDBJ databases">
        <title>Halomonas songnenensis sp. nov., a moderately halophilic bacterium isolated from saline and alkaline soils.</title>
        <authorList>
            <person name="Jiang J."/>
            <person name="Pan Y."/>
        </authorList>
    </citation>
    <scope>NUCLEOTIDE SEQUENCE [LARGE SCALE GENOMIC DNA]</scope>
    <source>
        <strain evidence="2 3">TBZ9</strain>
    </source>
</reference>
<keyword evidence="3" id="KW-1185">Reference proteome</keyword>
<feature type="compositionally biased region" description="Polar residues" evidence="1">
    <location>
        <begin position="55"/>
        <end position="75"/>
    </location>
</feature>
<gene>
    <name evidence="2" type="ORF">HLB35_12575</name>
</gene>
<dbReference type="Gene3D" id="3.40.50.300">
    <property type="entry name" value="P-loop containing nucleotide triphosphate hydrolases"/>
    <property type="match status" value="1"/>
</dbReference>
<comment type="caution">
    <text evidence="2">The sequence shown here is derived from an EMBL/GenBank/DDBJ whole genome shotgun (WGS) entry which is preliminary data.</text>
</comment>